<evidence type="ECO:0000256" key="7">
    <source>
        <dbReference type="ARBA" id="ARBA00022725"/>
    </source>
</evidence>
<dbReference type="GO" id="GO:0005783">
    <property type="term" value="C:endoplasmic reticulum"/>
    <property type="evidence" value="ECO:0007669"/>
    <property type="project" value="TreeGrafter"/>
</dbReference>
<comment type="pathway">
    <text evidence="3">Protein modification; protein glycosylation.</text>
</comment>
<dbReference type="GO" id="GO:0005549">
    <property type="term" value="F:odorant binding"/>
    <property type="evidence" value="ECO:0007669"/>
    <property type="project" value="InterPro"/>
</dbReference>
<evidence type="ECO:0000256" key="9">
    <source>
        <dbReference type="ARBA" id="ARBA00022989"/>
    </source>
</evidence>
<dbReference type="GO" id="GO:0007165">
    <property type="term" value="P:signal transduction"/>
    <property type="evidence" value="ECO:0007669"/>
    <property type="project" value="UniProtKB-KW"/>
</dbReference>
<dbReference type="PANTHER" id="PTHR11742:SF6">
    <property type="entry name" value="MANNOSYL-OLIGOSACCHARIDE ALPHA-1,2-MANNOSIDASE IA-RELATED"/>
    <property type="match status" value="1"/>
</dbReference>
<reference evidence="17" key="1">
    <citation type="submission" date="2025-08" db="UniProtKB">
        <authorList>
            <consortium name="RefSeq"/>
        </authorList>
    </citation>
    <scope>IDENTIFICATION</scope>
    <source>
        <tissue evidence="17">Whole body</tissue>
    </source>
</reference>
<evidence type="ECO:0000256" key="10">
    <source>
        <dbReference type="ARBA" id="ARBA00023136"/>
    </source>
</evidence>
<dbReference type="PRINTS" id="PR00747">
    <property type="entry name" value="GLYHDRLASE47"/>
</dbReference>
<keyword evidence="12" id="KW-0675">Receptor</keyword>
<evidence type="ECO:0000256" key="12">
    <source>
        <dbReference type="ARBA" id="ARBA00023170"/>
    </source>
</evidence>
<proteinExistence type="inferred from homology"/>
<keyword evidence="14" id="KW-0326">Glycosidase</keyword>
<dbReference type="InterPro" id="IPR012341">
    <property type="entry name" value="6hp_glycosidase-like_sf"/>
</dbReference>
<dbReference type="GO" id="GO:0000139">
    <property type="term" value="C:Golgi membrane"/>
    <property type="evidence" value="ECO:0007669"/>
    <property type="project" value="TreeGrafter"/>
</dbReference>
<comment type="subcellular location">
    <subcellularLocation>
        <location evidence="2">Membrane</location>
        <topology evidence="2">Multi-pass membrane protein</topology>
    </subcellularLocation>
</comment>
<keyword evidence="5" id="KW-0716">Sensory transduction</keyword>
<dbReference type="InterPro" id="IPR050749">
    <property type="entry name" value="Glycosyl_Hydrolase_47"/>
</dbReference>
<name>A0A6J1PRW8_9HYME</name>
<dbReference type="Proteomes" id="UP000504618">
    <property type="component" value="Unplaced"/>
</dbReference>
<protein>
    <recommendedName>
        <fullName evidence="14">alpha-1,2-Mannosidase</fullName>
        <ecNumber evidence="14">3.2.1.-</ecNumber>
    </recommendedName>
</protein>
<comment type="cofactor">
    <cofactor evidence="1">
        <name>Ca(2+)</name>
        <dbReference type="ChEBI" id="CHEBI:29108"/>
    </cofactor>
</comment>
<feature type="transmembrane region" description="Helical" evidence="15">
    <location>
        <begin position="473"/>
        <end position="493"/>
    </location>
</feature>
<evidence type="ECO:0000313" key="17">
    <source>
        <dbReference type="RefSeq" id="XP_024872058.1"/>
    </source>
</evidence>
<accession>A0A6J1PRW8</accession>
<dbReference type="InterPro" id="IPR036026">
    <property type="entry name" value="Seven-hairpin_glycosidases"/>
</dbReference>
<evidence type="ECO:0000256" key="3">
    <source>
        <dbReference type="ARBA" id="ARBA00004922"/>
    </source>
</evidence>
<evidence type="ECO:0000256" key="14">
    <source>
        <dbReference type="RuleBase" id="RU361193"/>
    </source>
</evidence>
<evidence type="ECO:0000256" key="6">
    <source>
        <dbReference type="ARBA" id="ARBA00022692"/>
    </source>
</evidence>
<feature type="transmembrane region" description="Helical" evidence="15">
    <location>
        <begin position="513"/>
        <end position="529"/>
    </location>
</feature>
<keyword evidence="8 14" id="KW-0378">Hydrolase</keyword>
<dbReference type="InterPro" id="IPR001382">
    <property type="entry name" value="Glyco_hydro_47"/>
</dbReference>
<dbReference type="PANTHER" id="PTHR11742">
    <property type="entry name" value="MANNOSYL-OLIGOSACCHARIDE ALPHA-1,2-MANNOSIDASE-RELATED"/>
    <property type="match status" value="1"/>
</dbReference>
<gene>
    <name evidence="17" type="primary">LOC112454739</name>
</gene>
<evidence type="ECO:0000256" key="1">
    <source>
        <dbReference type="ARBA" id="ARBA00001913"/>
    </source>
</evidence>
<evidence type="ECO:0000256" key="11">
    <source>
        <dbReference type="ARBA" id="ARBA00023157"/>
    </source>
</evidence>
<keyword evidence="11" id="KW-1015">Disulfide bond</keyword>
<sequence>MFKYRTIKTTSPNRVVYLALKGGIADNRDPKSVIVGFNAGYSEASSANTSAIQSETPGGWSSCGKCLDDMRLMQRLAISGLLSVILILLITGTFITRRDLASVVDRGVAPEERNEQLNPAWVQDNVVPGQDEPEIEDKDKVKDKDRRLDIRHKQFEPSVVEAPAASVAGIYVIRPPNPPLDDVTNQRREKVKEMMKHGWDNYVRYAWGKNELRPISKRGHSASIFGASNMGATIVDGLDTLYIMGLHDEFKQGRDWIAENLDFDIIKILHHYIQEDWKMIQNKSENDIMEKEAHDCQNYIIIIFKGCGCLIVALMITQFFPVILDFVLPLDEPRSRKSIIIVEYFIAQDNYFYIVALHEFFIISLYAAMISSTGTQLLLFTYHSFGMFKIASHRMKHSIDDHVLHMPNCERTICEKIIQVVIAHRRAIEFSNILTSSFNVPYCLIAILGVLSLSVNLFRFVQAITLTKDMDDIFVSFTATMGHIIYMFMANYIGQKATDYNNNIFKLVYGTSWYLMPVTSQKLILFLLSRTGKDFYYTIGFIFVAKIENFALLVNTALSYVAVMYSVQSK</sequence>
<feature type="transmembrane region" description="Helical" evidence="15">
    <location>
        <begin position="439"/>
        <end position="461"/>
    </location>
</feature>
<evidence type="ECO:0000256" key="15">
    <source>
        <dbReference type="SAM" id="Phobius"/>
    </source>
</evidence>
<dbReference type="InterPro" id="IPR004117">
    <property type="entry name" value="7tm6_olfct_rcpt"/>
</dbReference>
<keyword evidence="6 15" id="KW-0812">Transmembrane</keyword>
<keyword evidence="7" id="KW-0552">Olfaction</keyword>
<feature type="transmembrane region" description="Helical" evidence="15">
    <location>
        <begin position="351"/>
        <end position="370"/>
    </location>
</feature>
<dbReference type="Pfam" id="PF02949">
    <property type="entry name" value="7tm_6"/>
    <property type="match status" value="1"/>
</dbReference>
<evidence type="ECO:0000256" key="13">
    <source>
        <dbReference type="ARBA" id="ARBA00023224"/>
    </source>
</evidence>
<dbReference type="Pfam" id="PF01532">
    <property type="entry name" value="Glyco_hydro_47"/>
    <property type="match status" value="1"/>
</dbReference>
<dbReference type="AlphaFoldDB" id="A0A6J1PRW8"/>
<evidence type="ECO:0000256" key="5">
    <source>
        <dbReference type="ARBA" id="ARBA00022606"/>
    </source>
</evidence>
<dbReference type="GO" id="GO:0005509">
    <property type="term" value="F:calcium ion binding"/>
    <property type="evidence" value="ECO:0007669"/>
    <property type="project" value="InterPro"/>
</dbReference>
<evidence type="ECO:0000313" key="16">
    <source>
        <dbReference type="Proteomes" id="UP000504618"/>
    </source>
</evidence>
<dbReference type="SUPFAM" id="SSF48225">
    <property type="entry name" value="Seven-hairpin glycosidases"/>
    <property type="match status" value="1"/>
</dbReference>
<evidence type="ECO:0000256" key="2">
    <source>
        <dbReference type="ARBA" id="ARBA00004141"/>
    </source>
</evidence>
<dbReference type="GO" id="GO:0005975">
    <property type="term" value="P:carbohydrate metabolic process"/>
    <property type="evidence" value="ECO:0007669"/>
    <property type="project" value="InterPro"/>
</dbReference>
<keyword evidence="9 15" id="KW-1133">Transmembrane helix</keyword>
<keyword evidence="10 15" id="KW-0472">Membrane</keyword>
<evidence type="ECO:0000256" key="4">
    <source>
        <dbReference type="ARBA" id="ARBA00007658"/>
    </source>
</evidence>
<feature type="transmembrane region" description="Helical" evidence="15">
    <location>
        <begin position="76"/>
        <end position="95"/>
    </location>
</feature>
<evidence type="ECO:0000256" key="8">
    <source>
        <dbReference type="ARBA" id="ARBA00022801"/>
    </source>
</evidence>
<comment type="similarity">
    <text evidence="4 14">Belongs to the glycosyl hydrolase 47 family.</text>
</comment>
<dbReference type="EC" id="3.2.1.-" evidence="14"/>
<dbReference type="RefSeq" id="XP_024872058.1">
    <property type="nucleotide sequence ID" value="XM_025016290.1"/>
</dbReference>
<keyword evidence="13" id="KW-0807">Transducer</keyword>
<dbReference type="OrthoDB" id="8118055at2759"/>
<dbReference type="GO" id="GO:0004571">
    <property type="term" value="F:mannosyl-oligosaccharide 1,2-alpha-mannosidase activity"/>
    <property type="evidence" value="ECO:0007669"/>
    <property type="project" value="InterPro"/>
</dbReference>
<feature type="transmembrane region" description="Helical" evidence="15">
    <location>
        <begin position="299"/>
        <end position="330"/>
    </location>
</feature>
<dbReference type="Gene3D" id="1.50.10.10">
    <property type="match status" value="1"/>
</dbReference>
<organism evidence="16 17">
    <name type="scientific">Temnothorax curvispinosus</name>
    <dbReference type="NCBI Taxonomy" id="300111"/>
    <lineage>
        <taxon>Eukaryota</taxon>
        <taxon>Metazoa</taxon>
        <taxon>Ecdysozoa</taxon>
        <taxon>Arthropoda</taxon>
        <taxon>Hexapoda</taxon>
        <taxon>Insecta</taxon>
        <taxon>Pterygota</taxon>
        <taxon>Neoptera</taxon>
        <taxon>Endopterygota</taxon>
        <taxon>Hymenoptera</taxon>
        <taxon>Apocrita</taxon>
        <taxon>Aculeata</taxon>
        <taxon>Formicoidea</taxon>
        <taxon>Formicidae</taxon>
        <taxon>Myrmicinae</taxon>
        <taxon>Temnothorax</taxon>
    </lineage>
</organism>
<feature type="transmembrane region" description="Helical" evidence="15">
    <location>
        <begin position="550"/>
        <end position="567"/>
    </location>
</feature>
<dbReference type="GeneID" id="112454739"/>
<keyword evidence="16" id="KW-1185">Reference proteome</keyword>
<dbReference type="GO" id="GO:0004984">
    <property type="term" value="F:olfactory receptor activity"/>
    <property type="evidence" value="ECO:0007669"/>
    <property type="project" value="InterPro"/>
</dbReference>